<keyword evidence="4" id="KW-0378">Hydrolase</keyword>
<evidence type="ECO:0000256" key="3">
    <source>
        <dbReference type="ARBA" id="ARBA00022723"/>
    </source>
</evidence>
<dbReference type="EMBL" id="UOGC01000036">
    <property type="protein sequence ID" value="VAX16710.1"/>
    <property type="molecule type" value="Genomic_DNA"/>
</dbReference>
<sequence>MKFKWKSISAIAILVLLSVVPAYSQFEGVDEETIGKETDKKIVAQFGLYDNPELQKYVQRVGRKVLSAVSEPGFEYHFKLLDHEMINAFALPGGYIYVTRGLLAALNSEAALAGVLGHEIGHVIGHHAVKQMKKSMSSLLLTLAGLAASQEVRENAAAWLTVTSSLSSQILMGYGREMEMESDQVGMSVAYDSGYTPSGIVDFLNTMRDFERLGARGYHGFQATHPDTIKRIIDAEGKADILKARGGPIGLFRDRYLDAIDGLRYGKPKARKRTLPPYKIKIHTVKEGETFRSIAEDSAKDKGLALIIATLNAMDHNTPLKAGYRIKTLVPEESVTQKLMEVKEDEVGAGDSDGEVKQDGGPKSKGPK</sequence>
<keyword evidence="6" id="KW-0482">Metalloprotease</keyword>
<dbReference type="PROSITE" id="PS51782">
    <property type="entry name" value="LYSM"/>
    <property type="match status" value="1"/>
</dbReference>
<gene>
    <name evidence="9" type="ORF">MNBD_NITROSPINAE01-527</name>
</gene>
<reference evidence="9" key="1">
    <citation type="submission" date="2018-06" db="EMBL/GenBank/DDBJ databases">
        <authorList>
            <person name="Zhirakovskaya E."/>
        </authorList>
    </citation>
    <scope>NUCLEOTIDE SEQUENCE</scope>
</reference>
<protein>
    <recommendedName>
        <fullName evidence="8">LysM domain-containing protein</fullName>
    </recommendedName>
</protein>
<keyword evidence="5" id="KW-0862">Zinc</keyword>
<keyword evidence="2" id="KW-0645">Protease</keyword>
<dbReference type="AlphaFoldDB" id="A0A3B1C1E1"/>
<evidence type="ECO:0000313" key="9">
    <source>
        <dbReference type="EMBL" id="VAX16710.1"/>
    </source>
</evidence>
<dbReference type="GO" id="GO:0046872">
    <property type="term" value="F:metal ion binding"/>
    <property type="evidence" value="ECO:0007669"/>
    <property type="project" value="UniProtKB-KW"/>
</dbReference>
<dbReference type="PANTHER" id="PTHR22726:SF1">
    <property type="entry name" value="METALLOENDOPEPTIDASE OMA1, MITOCHONDRIAL"/>
    <property type="match status" value="1"/>
</dbReference>
<feature type="region of interest" description="Disordered" evidence="7">
    <location>
        <begin position="343"/>
        <end position="368"/>
    </location>
</feature>
<dbReference type="GO" id="GO:0004222">
    <property type="term" value="F:metalloendopeptidase activity"/>
    <property type="evidence" value="ECO:0007669"/>
    <property type="project" value="InterPro"/>
</dbReference>
<accession>A0A3B1C1E1</accession>
<dbReference type="InterPro" id="IPR001915">
    <property type="entry name" value="Peptidase_M48"/>
</dbReference>
<feature type="domain" description="LysM" evidence="8">
    <location>
        <begin position="281"/>
        <end position="328"/>
    </location>
</feature>
<evidence type="ECO:0000256" key="1">
    <source>
        <dbReference type="ARBA" id="ARBA00001947"/>
    </source>
</evidence>
<dbReference type="InterPro" id="IPR051156">
    <property type="entry name" value="Mito/Outer_Membr_Metalloprot"/>
</dbReference>
<name>A0A3B1C1E1_9ZZZZ</name>
<evidence type="ECO:0000256" key="4">
    <source>
        <dbReference type="ARBA" id="ARBA00022801"/>
    </source>
</evidence>
<dbReference type="PANTHER" id="PTHR22726">
    <property type="entry name" value="METALLOENDOPEPTIDASE OMA1"/>
    <property type="match status" value="1"/>
</dbReference>
<evidence type="ECO:0000256" key="6">
    <source>
        <dbReference type="ARBA" id="ARBA00023049"/>
    </source>
</evidence>
<keyword evidence="3" id="KW-0479">Metal-binding</keyword>
<dbReference type="Pfam" id="PF01435">
    <property type="entry name" value="Peptidase_M48"/>
    <property type="match status" value="1"/>
</dbReference>
<evidence type="ECO:0000256" key="7">
    <source>
        <dbReference type="SAM" id="MobiDB-lite"/>
    </source>
</evidence>
<dbReference type="GO" id="GO:0051603">
    <property type="term" value="P:proteolysis involved in protein catabolic process"/>
    <property type="evidence" value="ECO:0007669"/>
    <property type="project" value="TreeGrafter"/>
</dbReference>
<dbReference type="GO" id="GO:0016020">
    <property type="term" value="C:membrane"/>
    <property type="evidence" value="ECO:0007669"/>
    <property type="project" value="TreeGrafter"/>
</dbReference>
<evidence type="ECO:0000256" key="5">
    <source>
        <dbReference type="ARBA" id="ARBA00022833"/>
    </source>
</evidence>
<organism evidence="9">
    <name type="scientific">hydrothermal vent metagenome</name>
    <dbReference type="NCBI Taxonomy" id="652676"/>
    <lineage>
        <taxon>unclassified sequences</taxon>
        <taxon>metagenomes</taxon>
        <taxon>ecological metagenomes</taxon>
    </lineage>
</organism>
<proteinExistence type="predicted"/>
<dbReference type="CDD" id="cd07333">
    <property type="entry name" value="M48C_bepA_like"/>
    <property type="match status" value="1"/>
</dbReference>
<dbReference type="InterPro" id="IPR018392">
    <property type="entry name" value="LysM"/>
</dbReference>
<dbReference type="Gene3D" id="3.30.2010.10">
    <property type="entry name" value="Metalloproteases ('zincins'), catalytic domain"/>
    <property type="match status" value="1"/>
</dbReference>
<comment type="cofactor">
    <cofactor evidence="1">
        <name>Zn(2+)</name>
        <dbReference type="ChEBI" id="CHEBI:29105"/>
    </cofactor>
</comment>
<evidence type="ECO:0000259" key="8">
    <source>
        <dbReference type="PROSITE" id="PS51782"/>
    </source>
</evidence>
<evidence type="ECO:0000256" key="2">
    <source>
        <dbReference type="ARBA" id="ARBA00022670"/>
    </source>
</evidence>